<comment type="caution">
    <text evidence="1">The sequence shown here is derived from an EMBL/GenBank/DDBJ whole genome shotgun (WGS) entry which is preliminary data.</text>
</comment>
<reference evidence="1 2" key="1">
    <citation type="journal article" date="2019" name="Sci. Rep.">
        <title>Orb-weaving spider Araneus ventricosus genome elucidates the spidroin gene catalogue.</title>
        <authorList>
            <person name="Kono N."/>
            <person name="Nakamura H."/>
            <person name="Ohtoshi R."/>
            <person name="Moran D.A.P."/>
            <person name="Shinohara A."/>
            <person name="Yoshida Y."/>
            <person name="Fujiwara M."/>
            <person name="Mori M."/>
            <person name="Tomita M."/>
            <person name="Arakawa K."/>
        </authorList>
    </citation>
    <scope>NUCLEOTIDE SEQUENCE [LARGE SCALE GENOMIC DNA]</scope>
</reference>
<proteinExistence type="predicted"/>
<evidence type="ECO:0000313" key="2">
    <source>
        <dbReference type="Proteomes" id="UP000499080"/>
    </source>
</evidence>
<dbReference type="EMBL" id="BGPR01018910">
    <property type="protein sequence ID" value="GBN80472.1"/>
    <property type="molecule type" value="Genomic_DNA"/>
</dbReference>
<dbReference type="AlphaFoldDB" id="A0A4Y2RX95"/>
<name>A0A4Y2RX95_ARAVE</name>
<sequence length="99" mass="11978">MEIEAYPWWKEERKMVLQPYEDGVRKLNAIIAAFQNRGLKEPEKFKILSIKMFWQNLDKKHLNRQLTVSVKDVFNWCSVRWNVPVEEYTPSVFSLIKLY</sequence>
<organism evidence="1 2">
    <name type="scientific">Araneus ventricosus</name>
    <name type="common">Orbweaver spider</name>
    <name type="synonym">Epeira ventricosa</name>
    <dbReference type="NCBI Taxonomy" id="182803"/>
    <lineage>
        <taxon>Eukaryota</taxon>
        <taxon>Metazoa</taxon>
        <taxon>Ecdysozoa</taxon>
        <taxon>Arthropoda</taxon>
        <taxon>Chelicerata</taxon>
        <taxon>Arachnida</taxon>
        <taxon>Araneae</taxon>
        <taxon>Araneomorphae</taxon>
        <taxon>Entelegynae</taxon>
        <taxon>Araneoidea</taxon>
        <taxon>Araneidae</taxon>
        <taxon>Araneus</taxon>
    </lineage>
</organism>
<protein>
    <submittedName>
        <fullName evidence="1">Uncharacterized protein</fullName>
    </submittedName>
</protein>
<keyword evidence="2" id="KW-1185">Reference proteome</keyword>
<dbReference type="Proteomes" id="UP000499080">
    <property type="component" value="Unassembled WGS sequence"/>
</dbReference>
<evidence type="ECO:0000313" key="1">
    <source>
        <dbReference type="EMBL" id="GBN80472.1"/>
    </source>
</evidence>
<dbReference type="OrthoDB" id="119028at2759"/>
<gene>
    <name evidence="1" type="ORF">AVEN_109445_1</name>
</gene>
<accession>A0A4Y2RX95</accession>